<accession>A0A165JCB0</accession>
<feature type="region of interest" description="Disordered" evidence="4">
    <location>
        <begin position="1"/>
        <end position="145"/>
    </location>
</feature>
<feature type="compositionally biased region" description="Polar residues" evidence="4">
    <location>
        <begin position="127"/>
        <end position="136"/>
    </location>
</feature>
<dbReference type="InterPro" id="IPR028211">
    <property type="entry name" value="Ntr2"/>
</dbReference>
<dbReference type="AlphaFoldDB" id="A0A165JCB0"/>
<feature type="compositionally biased region" description="Basic and acidic residues" evidence="4">
    <location>
        <begin position="233"/>
        <end position="255"/>
    </location>
</feature>
<dbReference type="InParanoid" id="A0A165JCB0"/>
<dbReference type="RefSeq" id="XP_018191600.1">
    <property type="nucleotide sequence ID" value="XM_018330693.1"/>
</dbReference>
<comment type="subcellular location">
    <subcellularLocation>
        <location evidence="1">Nucleus</location>
    </subcellularLocation>
</comment>
<proteinExistence type="predicted"/>
<dbReference type="Pfam" id="PF15458">
    <property type="entry name" value="NTR2"/>
    <property type="match status" value="1"/>
</dbReference>
<feature type="compositionally biased region" description="Polar residues" evidence="4">
    <location>
        <begin position="25"/>
        <end position="38"/>
    </location>
</feature>
<name>A0A165JCB0_XYLHT</name>
<dbReference type="OMA" id="PTEYSKD"/>
<dbReference type="GO" id="GO:0000390">
    <property type="term" value="P:spliceosomal complex disassembly"/>
    <property type="evidence" value="ECO:0007669"/>
    <property type="project" value="InterPro"/>
</dbReference>
<evidence type="ECO:0000256" key="3">
    <source>
        <dbReference type="SAM" id="Coils"/>
    </source>
</evidence>
<evidence type="ECO:0008006" key="7">
    <source>
        <dbReference type="Google" id="ProtNLM"/>
    </source>
</evidence>
<dbReference type="GeneID" id="28895830"/>
<evidence type="ECO:0000256" key="4">
    <source>
        <dbReference type="SAM" id="MobiDB-lite"/>
    </source>
</evidence>
<dbReference type="STRING" id="1328760.A0A165JCB0"/>
<keyword evidence="3" id="KW-0175">Coiled coil</keyword>
<evidence type="ECO:0000313" key="5">
    <source>
        <dbReference type="EMBL" id="KZF26045.1"/>
    </source>
</evidence>
<dbReference type="OrthoDB" id="429427at2759"/>
<keyword evidence="6" id="KW-1185">Reference proteome</keyword>
<evidence type="ECO:0000313" key="6">
    <source>
        <dbReference type="Proteomes" id="UP000076632"/>
    </source>
</evidence>
<dbReference type="EMBL" id="KV407454">
    <property type="protein sequence ID" value="KZF26045.1"/>
    <property type="molecule type" value="Genomic_DNA"/>
</dbReference>
<feature type="compositionally biased region" description="Acidic residues" evidence="4">
    <location>
        <begin position="264"/>
        <end position="274"/>
    </location>
</feature>
<evidence type="ECO:0000256" key="2">
    <source>
        <dbReference type="ARBA" id="ARBA00023242"/>
    </source>
</evidence>
<dbReference type="Proteomes" id="UP000076632">
    <property type="component" value="Unassembled WGS sequence"/>
</dbReference>
<reference evidence="5 6" key="1">
    <citation type="journal article" date="2016" name="Fungal Biol.">
        <title>The genome of Xylona heveae provides a window into fungal endophytism.</title>
        <authorList>
            <person name="Gazis R."/>
            <person name="Kuo A."/>
            <person name="Riley R."/>
            <person name="LaButti K."/>
            <person name="Lipzen A."/>
            <person name="Lin J."/>
            <person name="Amirebrahimi M."/>
            <person name="Hesse C.N."/>
            <person name="Spatafora J.W."/>
            <person name="Henrissat B."/>
            <person name="Hainaut M."/>
            <person name="Grigoriev I.V."/>
            <person name="Hibbett D.S."/>
        </authorList>
    </citation>
    <scope>NUCLEOTIDE SEQUENCE [LARGE SCALE GENOMIC DNA]</scope>
    <source>
        <strain evidence="5 6">TC161</strain>
    </source>
</reference>
<evidence type="ECO:0000256" key="1">
    <source>
        <dbReference type="ARBA" id="ARBA00004123"/>
    </source>
</evidence>
<gene>
    <name evidence="5" type="ORF">L228DRAFT_235161</name>
</gene>
<protein>
    <recommendedName>
        <fullName evidence="7">Nineteen complex-related protein 2-domain-containing protein</fullName>
    </recommendedName>
</protein>
<sequence>MKSSFAARRKPKKIGQNDEEDTGPAPTSTESGSEQDVSSRTKKSNATGPKKKKSAMRLSFGPGESSHAQEEDEEIFTPKKSTLSRQAIEKNAARKALGRSVPSERLPVRSGMSEERPSYSAEHLNELKSSTPTTPKDLTPLSKEQEEVENAIDIAAKFGSSAMESTNSIIPTEAEIREKKERRARLAHQKDFVSLDGEQESGDILLLPRKSKKDTRLQREDEDLGEGFDEFVEDGRISLGKKAEREQKERRRTEMQELINEAEGSSDADSDDSEADRRAAYDAAQTRAGTYADHKDLERRTRRPKTPPKITPLPSLEGALGRLQSTLQAMEASNTQKIKRMEDLQHQKAEIAAREVEIQQLLKEAGEKYEKLRIEAGLGKGPEVGLLADGQNGMPPEQVIIHRGLESMGTTPVKPVDDS</sequence>
<keyword evidence="2" id="KW-0539">Nucleus</keyword>
<dbReference type="PANTHER" id="PTHR12214">
    <property type="entry name" value="GC-RICH SEQUENCE DNA-BINDING FACTOR"/>
    <property type="match status" value="1"/>
</dbReference>
<feature type="coiled-coil region" evidence="3">
    <location>
        <begin position="327"/>
        <end position="375"/>
    </location>
</feature>
<organism evidence="5 6">
    <name type="scientific">Xylona heveae (strain CBS 132557 / TC161)</name>
    <dbReference type="NCBI Taxonomy" id="1328760"/>
    <lineage>
        <taxon>Eukaryota</taxon>
        <taxon>Fungi</taxon>
        <taxon>Dikarya</taxon>
        <taxon>Ascomycota</taxon>
        <taxon>Pezizomycotina</taxon>
        <taxon>Xylonomycetes</taxon>
        <taxon>Xylonales</taxon>
        <taxon>Xylonaceae</taxon>
        <taxon>Xylona</taxon>
    </lineage>
</organism>
<dbReference type="PANTHER" id="PTHR12214:SF0">
    <property type="entry name" value="LD29489P"/>
    <property type="match status" value="1"/>
</dbReference>
<dbReference type="InterPro" id="IPR012890">
    <property type="entry name" value="GCFC2-like"/>
</dbReference>
<feature type="region of interest" description="Disordered" evidence="4">
    <location>
        <begin position="195"/>
        <end position="316"/>
    </location>
</feature>
<dbReference type="GO" id="GO:0003677">
    <property type="term" value="F:DNA binding"/>
    <property type="evidence" value="ECO:0007669"/>
    <property type="project" value="InterPro"/>
</dbReference>
<dbReference type="GO" id="GO:0071008">
    <property type="term" value="C:U2-type post-mRNA release spliceosomal complex"/>
    <property type="evidence" value="ECO:0007669"/>
    <property type="project" value="InterPro"/>
</dbReference>
<feature type="compositionally biased region" description="Acidic residues" evidence="4">
    <location>
        <begin position="220"/>
        <end position="232"/>
    </location>
</feature>